<dbReference type="GO" id="GO:0006508">
    <property type="term" value="P:proteolysis"/>
    <property type="evidence" value="ECO:0007669"/>
    <property type="project" value="InterPro"/>
</dbReference>
<dbReference type="Proteomes" id="UP000255233">
    <property type="component" value="Unassembled WGS sequence"/>
</dbReference>
<dbReference type="Pfam" id="PF00326">
    <property type="entry name" value="Peptidase_S9"/>
    <property type="match status" value="1"/>
</dbReference>
<accession>A0A379MT96</accession>
<dbReference type="InterPro" id="IPR051532">
    <property type="entry name" value="Ester_Hydrolysis_Enzymes"/>
</dbReference>
<dbReference type="InterPro" id="IPR013830">
    <property type="entry name" value="SGNH_hydro"/>
</dbReference>
<feature type="chain" id="PRO_5016987040" evidence="1">
    <location>
        <begin position="21"/>
        <end position="719"/>
    </location>
</feature>
<dbReference type="PANTHER" id="PTHR30383:SF5">
    <property type="entry name" value="SGNH HYDROLASE-TYPE ESTERASE DOMAIN-CONTAINING PROTEIN"/>
    <property type="match status" value="1"/>
</dbReference>
<gene>
    <name evidence="4" type="ORF">NCTC11190_01986</name>
</gene>
<evidence type="ECO:0000259" key="2">
    <source>
        <dbReference type="Pfam" id="PF00326"/>
    </source>
</evidence>
<evidence type="ECO:0000256" key="1">
    <source>
        <dbReference type="SAM" id="SignalP"/>
    </source>
</evidence>
<keyword evidence="4" id="KW-0378">Hydrolase</keyword>
<feature type="domain" description="Peptidase S9 prolyl oligopeptidase catalytic" evidence="2">
    <location>
        <begin position="329"/>
        <end position="457"/>
    </location>
</feature>
<dbReference type="InterPro" id="IPR036514">
    <property type="entry name" value="SGNH_hydro_sf"/>
</dbReference>
<dbReference type="InterPro" id="IPR029058">
    <property type="entry name" value="AB_hydrolase_fold"/>
</dbReference>
<name>A0A379MT96_9BACT</name>
<dbReference type="STRING" id="880526.GCA_000427365_01832"/>
<dbReference type="InterPro" id="IPR001375">
    <property type="entry name" value="Peptidase_S9_cat"/>
</dbReference>
<feature type="domain" description="SGNH hydrolase-type esterase" evidence="3">
    <location>
        <begin position="30"/>
        <end position="201"/>
    </location>
</feature>
<dbReference type="Gene3D" id="3.40.50.1820">
    <property type="entry name" value="alpha/beta hydrolase"/>
    <property type="match status" value="1"/>
</dbReference>
<dbReference type="AlphaFoldDB" id="A0A379MT96"/>
<dbReference type="SUPFAM" id="SSF52266">
    <property type="entry name" value="SGNH hydrolase"/>
    <property type="match status" value="2"/>
</dbReference>
<sequence>MKPIFLFLCSLLLPVFSARAQENRPLRVACVGNSITYGALIPNRDRNSYPAQLQQYLGTGYEVRNFGVSGRTLLTRGDLPYIQTSEYRASLDFRPDIVLLKLGTNDSKPQNRGCLASDFLSDYRALIRSYRELPSRPEVILLTPVKCFTDENISDSVIGGRIVPLVRRLAYEDGLAAVNLYNLFGDRWDPATMPDRIHPSSIAAGRMARTIGEYILRNCGKPAAVYSATLPAPVDRSNFHGHTRYDFIMPWGKTGEGVACRLVLPRVYAEGQPWVLRARFWGHEPQADIALLENGFAIAYCDVANLYGAEEALERWDKFYGLMTRAGFSERVVLEGMSRGGLPVYNWAARRPERVCCIYADAPVMDLKSWPVGSSPEDTRLMMAAYGFRNEKQMRKWSRNPIDHAAALAGTDIPILHVVGDADTVVPPAENTEVFRERYEAAGGTRMEVIHKPGVGHHPHSLTDPDPIVGFVLRAAGLYSNPCVRPVPGNEFRSAAGWVPGAEWHGIAEDITATLRRHAERADSGKRLRVLLLGNSITQGFGGCRRLVAYKPGREAMDGAVGDSSCWESAGISGDKTQNLLWRLRHGTYDVVRPENIVITIGINNLIAGDRPEEVTEGIEAVAREAARLFPASRIILFGLLPAGADSSDPLRRKSLRVHRLLAERKAALPDNVRYVDPTAWFVAPDGKPLPGLYSGDNIHLTAEGYRVWSGRIAALLEE</sequence>
<dbReference type="RefSeq" id="WP_027291438.1">
    <property type="nucleotide sequence ID" value="NZ_UGVL01000001.1"/>
</dbReference>
<dbReference type="Gene3D" id="3.40.50.1110">
    <property type="entry name" value="SGNH hydrolase"/>
    <property type="match status" value="2"/>
</dbReference>
<protein>
    <submittedName>
        <fullName evidence="4">GDSL-like Lipase/Acylhydrolase</fullName>
    </submittedName>
</protein>
<keyword evidence="5" id="KW-1185">Reference proteome</keyword>
<reference evidence="4 5" key="1">
    <citation type="submission" date="2018-06" db="EMBL/GenBank/DDBJ databases">
        <authorList>
            <consortium name="Pathogen Informatics"/>
            <person name="Doyle S."/>
        </authorList>
    </citation>
    <scope>NUCLEOTIDE SEQUENCE [LARGE SCALE GENOMIC DNA]</scope>
    <source>
        <strain evidence="4 5">NCTC11190</strain>
    </source>
</reference>
<evidence type="ECO:0000313" key="4">
    <source>
        <dbReference type="EMBL" id="SUE34753.1"/>
    </source>
</evidence>
<keyword evidence="1" id="KW-0732">Signal</keyword>
<dbReference type="PANTHER" id="PTHR30383">
    <property type="entry name" value="THIOESTERASE 1/PROTEASE 1/LYSOPHOSPHOLIPASE L1"/>
    <property type="match status" value="1"/>
</dbReference>
<dbReference type="GO" id="GO:0008236">
    <property type="term" value="F:serine-type peptidase activity"/>
    <property type="evidence" value="ECO:0007669"/>
    <property type="project" value="InterPro"/>
</dbReference>
<dbReference type="GO" id="GO:0004622">
    <property type="term" value="F:phosphatidylcholine lysophospholipase activity"/>
    <property type="evidence" value="ECO:0007669"/>
    <property type="project" value="TreeGrafter"/>
</dbReference>
<evidence type="ECO:0000313" key="5">
    <source>
        <dbReference type="Proteomes" id="UP000255233"/>
    </source>
</evidence>
<feature type="domain" description="SGNH hydrolase-type esterase" evidence="3">
    <location>
        <begin position="532"/>
        <end position="708"/>
    </location>
</feature>
<organism evidence="4 5">
    <name type="scientific">Rikenella microfusus</name>
    <dbReference type="NCBI Taxonomy" id="28139"/>
    <lineage>
        <taxon>Bacteria</taxon>
        <taxon>Pseudomonadati</taxon>
        <taxon>Bacteroidota</taxon>
        <taxon>Bacteroidia</taxon>
        <taxon>Bacteroidales</taxon>
        <taxon>Rikenellaceae</taxon>
        <taxon>Rikenella</taxon>
    </lineage>
</organism>
<dbReference type="OrthoDB" id="9805821at2"/>
<evidence type="ECO:0000259" key="3">
    <source>
        <dbReference type="Pfam" id="PF13472"/>
    </source>
</evidence>
<dbReference type="EMBL" id="UGVL01000001">
    <property type="protein sequence ID" value="SUE34753.1"/>
    <property type="molecule type" value="Genomic_DNA"/>
</dbReference>
<proteinExistence type="predicted"/>
<dbReference type="SUPFAM" id="SSF53474">
    <property type="entry name" value="alpha/beta-Hydrolases"/>
    <property type="match status" value="1"/>
</dbReference>
<feature type="signal peptide" evidence="1">
    <location>
        <begin position="1"/>
        <end position="20"/>
    </location>
</feature>
<dbReference type="Pfam" id="PF13472">
    <property type="entry name" value="Lipase_GDSL_2"/>
    <property type="match status" value="2"/>
</dbReference>